<evidence type="ECO:0000256" key="1">
    <source>
        <dbReference type="ARBA" id="ARBA00004651"/>
    </source>
</evidence>
<evidence type="ECO:0000256" key="4">
    <source>
        <dbReference type="ARBA" id="ARBA00022989"/>
    </source>
</evidence>
<protein>
    <submittedName>
        <fullName evidence="8">DedA family protein</fullName>
    </submittedName>
</protein>
<accession>A0ABZ2V130</accession>
<dbReference type="PANTHER" id="PTHR42709:SF6">
    <property type="entry name" value="UNDECAPRENYL PHOSPHATE TRANSPORTER A"/>
    <property type="match status" value="1"/>
</dbReference>
<evidence type="ECO:0000256" key="2">
    <source>
        <dbReference type="ARBA" id="ARBA00022475"/>
    </source>
</evidence>
<proteinExistence type="predicted"/>
<comment type="subcellular location">
    <subcellularLocation>
        <location evidence="1">Cell membrane</location>
        <topology evidence="1">Multi-pass membrane protein</topology>
    </subcellularLocation>
</comment>
<feature type="transmembrane region" description="Helical" evidence="6">
    <location>
        <begin position="171"/>
        <end position="190"/>
    </location>
</feature>
<dbReference type="InterPro" id="IPR051311">
    <property type="entry name" value="DedA_domain"/>
</dbReference>
<evidence type="ECO:0000259" key="7">
    <source>
        <dbReference type="Pfam" id="PF09335"/>
    </source>
</evidence>
<keyword evidence="3 6" id="KW-0812">Transmembrane</keyword>
<feature type="transmembrane region" description="Helical" evidence="6">
    <location>
        <begin position="50"/>
        <end position="72"/>
    </location>
</feature>
<feature type="transmembrane region" description="Helical" evidence="6">
    <location>
        <begin position="12"/>
        <end position="38"/>
    </location>
</feature>
<sequence length="210" mass="22528">MSEYILTLAADFGVPLLFCVTLLSCLALPVPSSLLMLASGGFAATGDLSLWAVAAAAFCGAVIGDNLGYWIARRLGDRLSDWLAAHPKRAKLRDRSEGFMAKWGGSSVFFSCWLVAPLGPYINYVSGLSKFHWPRFALWGMAGEVFWVSIYVGLGYVFADQISEVSSLLGNLSGLIVAFVAVIGLGFWLIKATRARAKTQTGNASDGPHI</sequence>
<dbReference type="RefSeq" id="WP_341366310.1">
    <property type="nucleotide sequence ID" value="NZ_CP150951.2"/>
</dbReference>
<feature type="transmembrane region" description="Helical" evidence="6">
    <location>
        <begin position="136"/>
        <end position="159"/>
    </location>
</feature>
<evidence type="ECO:0000256" key="6">
    <source>
        <dbReference type="SAM" id="Phobius"/>
    </source>
</evidence>
<evidence type="ECO:0000313" key="8">
    <source>
        <dbReference type="EMBL" id="WZC48191.1"/>
    </source>
</evidence>
<evidence type="ECO:0000313" key="9">
    <source>
        <dbReference type="Proteomes" id="UP001440612"/>
    </source>
</evidence>
<dbReference type="InterPro" id="IPR032816">
    <property type="entry name" value="VTT_dom"/>
</dbReference>
<keyword evidence="5 6" id="KW-0472">Membrane</keyword>
<name>A0ABZ2V130_9RHOB</name>
<evidence type="ECO:0000256" key="5">
    <source>
        <dbReference type="ARBA" id="ARBA00023136"/>
    </source>
</evidence>
<keyword evidence="4 6" id="KW-1133">Transmembrane helix</keyword>
<reference evidence="9" key="1">
    <citation type="submission" date="2024-04" db="EMBL/GenBank/DDBJ databases">
        <title>Phylogenomic analyses of a clade within the roseobacter group suggest taxonomic reassignments of species of the genera Aestuariivita, Citreicella, Loktanella, Nautella, Pelagibaca, Ruegeria, Thalassobius, Thiobacimonas and Tropicibacter, and the proposal o.</title>
        <authorList>
            <person name="Jeon C.O."/>
        </authorList>
    </citation>
    <scope>NUCLEOTIDE SEQUENCE [LARGE SCALE GENOMIC DNA]</scope>
    <source>
        <strain evidence="9">BS5-3</strain>
    </source>
</reference>
<evidence type="ECO:0000256" key="3">
    <source>
        <dbReference type="ARBA" id="ARBA00022692"/>
    </source>
</evidence>
<feature type="domain" description="VTT" evidence="7">
    <location>
        <begin position="30"/>
        <end position="156"/>
    </location>
</feature>
<dbReference type="PANTHER" id="PTHR42709">
    <property type="entry name" value="ALKALINE PHOSPHATASE LIKE PROTEIN"/>
    <property type="match status" value="1"/>
</dbReference>
<organism evidence="8 9">
    <name type="scientific">Yoonia phaeophyticola</name>
    <dbReference type="NCBI Taxonomy" id="3137369"/>
    <lineage>
        <taxon>Bacteria</taxon>
        <taxon>Pseudomonadati</taxon>
        <taxon>Pseudomonadota</taxon>
        <taxon>Alphaproteobacteria</taxon>
        <taxon>Rhodobacterales</taxon>
        <taxon>Paracoccaceae</taxon>
        <taxon>Yoonia</taxon>
    </lineage>
</organism>
<gene>
    <name evidence="8" type="ORF">AABB29_15140</name>
</gene>
<dbReference type="Pfam" id="PF09335">
    <property type="entry name" value="VTT_dom"/>
    <property type="match status" value="1"/>
</dbReference>
<keyword evidence="2" id="KW-1003">Cell membrane</keyword>
<dbReference type="EMBL" id="CP150951">
    <property type="protein sequence ID" value="WZC48191.1"/>
    <property type="molecule type" value="Genomic_DNA"/>
</dbReference>
<keyword evidence="9" id="KW-1185">Reference proteome</keyword>
<dbReference type="Proteomes" id="UP001440612">
    <property type="component" value="Chromosome"/>
</dbReference>